<proteinExistence type="predicted"/>
<reference evidence="1" key="2">
    <citation type="journal article" date="2022" name="New Phytol.">
        <title>Evolutionary transition to the ectomycorrhizal habit in the genomes of a hyperdiverse lineage of mushroom-forming fungi.</title>
        <authorList>
            <person name="Looney B."/>
            <person name="Miyauchi S."/>
            <person name="Morin E."/>
            <person name="Drula E."/>
            <person name="Courty P.E."/>
            <person name="Kohler A."/>
            <person name="Kuo A."/>
            <person name="LaButti K."/>
            <person name="Pangilinan J."/>
            <person name="Lipzen A."/>
            <person name="Riley R."/>
            <person name="Andreopoulos W."/>
            <person name="He G."/>
            <person name="Johnson J."/>
            <person name="Nolan M."/>
            <person name="Tritt A."/>
            <person name="Barry K.W."/>
            <person name="Grigoriev I.V."/>
            <person name="Nagy L.G."/>
            <person name="Hibbett D."/>
            <person name="Henrissat B."/>
            <person name="Matheny P.B."/>
            <person name="Labbe J."/>
            <person name="Martin F.M."/>
        </authorList>
    </citation>
    <scope>NUCLEOTIDE SEQUENCE</scope>
    <source>
        <strain evidence="1">FP105234-sp</strain>
    </source>
</reference>
<name>A0ACB8R1V1_9AGAM</name>
<evidence type="ECO:0000313" key="1">
    <source>
        <dbReference type="EMBL" id="KAI0037725.1"/>
    </source>
</evidence>
<dbReference type="Proteomes" id="UP000814033">
    <property type="component" value="Unassembled WGS sequence"/>
</dbReference>
<accession>A0ACB8R1V1</accession>
<feature type="non-terminal residue" evidence="1">
    <location>
        <position position="99"/>
    </location>
</feature>
<sequence length="99" mass="11239">MRFSIQLQSKQRAEIAALINSGATANFLHQKLVNRYKIPAQELPQPITVRNADGTPNKMGVVTKYVEMDYSMDEHQGRARFLVTELGQENIILGLPWLQ</sequence>
<reference evidence="1" key="1">
    <citation type="submission" date="2021-02" db="EMBL/GenBank/DDBJ databases">
        <authorList>
            <consortium name="DOE Joint Genome Institute"/>
            <person name="Ahrendt S."/>
            <person name="Looney B.P."/>
            <person name="Miyauchi S."/>
            <person name="Morin E."/>
            <person name="Drula E."/>
            <person name="Courty P.E."/>
            <person name="Chicoki N."/>
            <person name="Fauchery L."/>
            <person name="Kohler A."/>
            <person name="Kuo A."/>
            <person name="Labutti K."/>
            <person name="Pangilinan J."/>
            <person name="Lipzen A."/>
            <person name="Riley R."/>
            <person name="Andreopoulos W."/>
            <person name="He G."/>
            <person name="Johnson J."/>
            <person name="Barry K.W."/>
            <person name="Grigoriev I.V."/>
            <person name="Nagy L."/>
            <person name="Hibbett D."/>
            <person name="Henrissat B."/>
            <person name="Matheny P.B."/>
            <person name="Labbe J."/>
            <person name="Martin F."/>
        </authorList>
    </citation>
    <scope>NUCLEOTIDE SEQUENCE</scope>
    <source>
        <strain evidence="1">FP105234-sp</strain>
    </source>
</reference>
<dbReference type="EMBL" id="MU276752">
    <property type="protein sequence ID" value="KAI0037725.1"/>
    <property type="molecule type" value="Genomic_DNA"/>
</dbReference>
<organism evidence="1 2">
    <name type="scientific">Auriscalpium vulgare</name>
    <dbReference type="NCBI Taxonomy" id="40419"/>
    <lineage>
        <taxon>Eukaryota</taxon>
        <taxon>Fungi</taxon>
        <taxon>Dikarya</taxon>
        <taxon>Basidiomycota</taxon>
        <taxon>Agaricomycotina</taxon>
        <taxon>Agaricomycetes</taxon>
        <taxon>Russulales</taxon>
        <taxon>Auriscalpiaceae</taxon>
        <taxon>Auriscalpium</taxon>
    </lineage>
</organism>
<protein>
    <submittedName>
        <fullName evidence="1">Uncharacterized protein</fullName>
    </submittedName>
</protein>
<comment type="caution">
    <text evidence="1">The sequence shown here is derived from an EMBL/GenBank/DDBJ whole genome shotgun (WGS) entry which is preliminary data.</text>
</comment>
<evidence type="ECO:0000313" key="2">
    <source>
        <dbReference type="Proteomes" id="UP000814033"/>
    </source>
</evidence>
<gene>
    <name evidence="1" type="ORF">FA95DRAFT_1506600</name>
</gene>
<keyword evidence="2" id="KW-1185">Reference proteome</keyword>